<reference evidence="1" key="1">
    <citation type="submission" date="2014-11" db="EMBL/GenBank/DDBJ databases">
        <authorList>
            <person name="Amaro Gonzalez C."/>
        </authorList>
    </citation>
    <scope>NUCLEOTIDE SEQUENCE</scope>
</reference>
<accession>A0A0E9TK77</accession>
<dbReference type="EMBL" id="GBXM01054493">
    <property type="protein sequence ID" value="JAH54084.1"/>
    <property type="molecule type" value="Transcribed_RNA"/>
</dbReference>
<dbReference type="AlphaFoldDB" id="A0A0E9TK77"/>
<organism evidence="1">
    <name type="scientific">Anguilla anguilla</name>
    <name type="common">European freshwater eel</name>
    <name type="synonym">Muraena anguilla</name>
    <dbReference type="NCBI Taxonomy" id="7936"/>
    <lineage>
        <taxon>Eukaryota</taxon>
        <taxon>Metazoa</taxon>
        <taxon>Chordata</taxon>
        <taxon>Craniata</taxon>
        <taxon>Vertebrata</taxon>
        <taxon>Euteleostomi</taxon>
        <taxon>Actinopterygii</taxon>
        <taxon>Neopterygii</taxon>
        <taxon>Teleostei</taxon>
        <taxon>Anguilliformes</taxon>
        <taxon>Anguillidae</taxon>
        <taxon>Anguilla</taxon>
    </lineage>
</organism>
<evidence type="ECO:0000313" key="1">
    <source>
        <dbReference type="EMBL" id="JAH54084.1"/>
    </source>
</evidence>
<sequence length="38" mass="4540">MDGYQEVSQTLPLHLKSCFFFQKIPQQLVKLQDRLFVN</sequence>
<protein>
    <submittedName>
        <fullName evidence="1">Uncharacterized protein</fullName>
    </submittedName>
</protein>
<proteinExistence type="predicted"/>
<name>A0A0E9TK77_ANGAN</name>
<reference evidence="1" key="2">
    <citation type="journal article" date="2015" name="Fish Shellfish Immunol.">
        <title>Early steps in the European eel (Anguilla anguilla)-Vibrio vulnificus interaction in the gills: Role of the RtxA13 toxin.</title>
        <authorList>
            <person name="Callol A."/>
            <person name="Pajuelo D."/>
            <person name="Ebbesson L."/>
            <person name="Teles M."/>
            <person name="MacKenzie S."/>
            <person name="Amaro C."/>
        </authorList>
    </citation>
    <scope>NUCLEOTIDE SEQUENCE</scope>
</reference>